<dbReference type="AlphaFoldDB" id="A0A3Q1G3C5"/>
<keyword evidence="2" id="KW-1185">Reference proteome</keyword>
<reference evidence="1" key="2">
    <citation type="submission" date="2025-09" db="UniProtKB">
        <authorList>
            <consortium name="Ensembl"/>
        </authorList>
    </citation>
    <scope>IDENTIFICATION</scope>
</reference>
<evidence type="ECO:0000313" key="1">
    <source>
        <dbReference type="Ensembl" id="ENSAPOP00000023399.1"/>
    </source>
</evidence>
<reference evidence="1" key="1">
    <citation type="submission" date="2025-08" db="UniProtKB">
        <authorList>
            <consortium name="Ensembl"/>
        </authorList>
    </citation>
    <scope>IDENTIFICATION</scope>
</reference>
<accession>A0A3Q1G3C5</accession>
<name>A0A3Q1G3C5_9TELE</name>
<dbReference type="Proteomes" id="UP000257200">
    <property type="component" value="Unplaced"/>
</dbReference>
<sequence>MHPNTVTTNKQSANTYFTRQNQNHAEPQAHRVQASARTLGPQCWCTCGQTYPFRLLIWEDAAFSTCCEVAVNHEGVPRAALVWINPAENLSYLGRCTLAPFSPCLPSGPAGPGDPYFKEIHDKD</sequence>
<dbReference type="InParanoid" id="A0A3Q1G3C5"/>
<evidence type="ECO:0000313" key="2">
    <source>
        <dbReference type="Proteomes" id="UP000257200"/>
    </source>
</evidence>
<dbReference type="GeneTree" id="ENSGT00940000177534"/>
<proteinExistence type="predicted"/>
<organism evidence="1 2">
    <name type="scientific">Acanthochromis polyacanthus</name>
    <name type="common">spiny chromis</name>
    <dbReference type="NCBI Taxonomy" id="80966"/>
    <lineage>
        <taxon>Eukaryota</taxon>
        <taxon>Metazoa</taxon>
        <taxon>Chordata</taxon>
        <taxon>Craniata</taxon>
        <taxon>Vertebrata</taxon>
        <taxon>Euteleostomi</taxon>
        <taxon>Actinopterygii</taxon>
        <taxon>Neopterygii</taxon>
        <taxon>Teleostei</taxon>
        <taxon>Neoteleostei</taxon>
        <taxon>Acanthomorphata</taxon>
        <taxon>Ovalentaria</taxon>
        <taxon>Pomacentridae</taxon>
        <taxon>Acanthochromis</taxon>
    </lineage>
</organism>
<dbReference type="Ensembl" id="ENSAPOT00000011363.1">
    <property type="protein sequence ID" value="ENSAPOP00000023399.1"/>
    <property type="gene ID" value="ENSAPOG00000005203.1"/>
</dbReference>
<protein>
    <submittedName>
        <fullName evidence="1">Uncharacterized protein</fullName>
    </submittedName>
</protein>